<accession>A0ABD1HNY9</accession>
<comment type="caution">
    <text evidence="1">The sequence shown here is derived from an EMBL/GenBank/DDBJ whole genome shotgun (WGS) entry which is preliminary data.</text>
</comment>
<gene>
    <name evidence="1" type="ORF">AAHA92_12547</name>
</gene>
<reference evidence="1 2" key="1">
    <citation type="submission" date="2024-06" db="EMBL/GenBank/DDBJ databases">
        <title>A chromosome level genome sequence of Diviner's sage (Salvia divinorum).</title>
        <authorList>
            <person name="Ford S.A."/>
            <person name="Ro D.-K."/>
            <person name="Ness R.W."/>
            <person name="Phillips M.A."/>
        </authorList>
    </citation>
    <scope>NUCLEOTIDE SEQUENCE [LARGE SCALE GENOMIC DNA]</scope>
    <source>
        <strain evidence="1">SAF-2024a</strain>
        <tissue evidence="1">Leaf</tissue>
    </source>
</reference>
<name>A0ABD1HNY9_SALDI</name>
<evidence type="ECO:0000313" key="1">
    <source>
        <dbReference type="EMBL" id="KAL1557003.1"/>
    </source>
</evidence>
<organism evidence="1 2">
    <name type="scientific">Salvia divinorum</name>
    <name type="common">Maria pastora</name>
    <name type="synonym">Diviner's sage</name>
    <dbReference type="NCBI Taxonomy" id="28513"/>
    <lineage>
        <taxon>Eukaryota</taxon>
        <taxon>Viridiplantae</taxon>
        <taxon>Streptophyta</taxon>
        <taxon>Embryophyta</taxon>
        <taxon>Tracheophyta</taxon>
        <taxon>Spermatophyta</taxon>
        <taxon>Magnoliopsida</taxon>
        <taxon>eudicotyledons</taxon>
        <taxon>Gunneridae</taxon>
        <taxon>Pentapetalae</taxon>
        <taxon>asterids</taxon>
        <taxon>lamiids</taxon>
        <taxon>Lamiales</taxon>
        <taxon>Lamiaceae</taxon>
        <taxon>Nepetoideae</taxon>
        <taxon>Mentheae</taxon>
        <taxon>Salviinae</taxon>
        <taxon>Salvia</taxon>
        <taxon>Salvia subgen. Calosphace</taxon>
    </lineage>
</organism>
<dbReference type="EMBL" id="JBEAFC010000005">
    <property type="protein sequence ID" value="KAL1557003.1"/>
    <property type="molecule type" value="Genomic_DNA"/>
</dbReference>
<sequence length="101" mass="11696">MVRITARHEKISARYRYQNEELFASLGRRSRLLKLARTTDLSWSYDQLKPPREECITKRLTKLCSIEAVGGSEPSRIKIYLQPESPIKTTTCGMDTKMQFA</sequence>
<proteinExistence type="predicted"/>
<keyword evidence="2" id="KW-1185">Reference proteome</keyword>
<protein>
    <submittedName>
        <fullName evidence="1">Uncharacterized protein</fullName>
    </submittedName>
</protein>
<evidence type="ECO:0000313" key="2">
    <source>
        <dbReference type="Proteomes" id="UP001567538"/>
    </source>
</evidence>
<dbReference type="AlphaFoldDB" id="A0ABD1HNY9"/>
<dbReference type="Proteomes" id="UP001567538">
    <property type="component" value="Unassembled WGS sequence"/>
</dbReference>